<evidence type="ECO:0000313" key="2">
    <source>
        <dbReference type="Proteomes" id="UP000315369"/>
    </source>
</evidence>
<keyword evidence="2" id="KW-1185">Reference proteome</keyword>
<dbReference type="OrthoDB" id="5526743at2"/>
<dbReference type="AlphaFoldDB" id="A0A540WJA9"/>
<gene>
    <name evidence="1" type="ORF">FJV41_46560</name>
</gene>
<evidence type="ECO:0000313" key="1">
    <source>
        <dbReference type="EMBL" id="TQF09081.1"/>
    </source>
</evidence>
<dbReference type="Proteomes" id="UP000315369">
    <property type="component" value="Unassembled WGS sequence"/>
</dbReference>
<dbReference type="EMBL" id="VIFM01000395">
    <property type="protein sequence ID" value="TQF09081.1"/>
    <property type="molecule type" value="Genomic_DNA"/>
</dbReference>
<proteinExistence type="predicted"/>
<reference evidence="1 2" key="1">
    <citation type="submission" date="2019-06" db="EMBL/GenBank/DDBJ databases">
        <authorList>
            <person name="Livingstone P."/>
            <person name="Whitworth D."/>
        </authorList>
    </citation>
    <scope>NUCLEOTIDE SEQUENCE [LARGE SCALE GENOMIC DNA]</scope>
    <source>
        <strain evidence="1 2">AM401</strain>
    </source>
</reference>
<comment type="caution">
    <text evidence="1">The sequence shown here is derived from an EMBL/GenBank/DDBJ whole genome shotgun (WGS) entry which is preliminary data.</text>
</comment>
<name>A0A540WJA9_9BACT</name>
<sequence>MSKQQPTIGRIVHFVIPEGPSRGQARPAIVANVAEGERVALHVFVDHVVDDILPVVPFVPSAAPGGPDQPGTWYWPPQVSAQPAAPAYTPPEELVERARVALAAASSLELHKAERFYKTYCSATDGRSEVTGAELPPFGSCSVLVRAGWLSVFRDSLPPEEMGFGS</sequence>
<protein>
    <submittedName>
        <fullName evidence="1">Uncharacterized protein</fullName>
    </submittedName>
</protein>
<dbReference type="RefSeq" id="WP_141649067.1">
    <property type="nucleotide sequence ID" value="NZ_VIFM01000395.1"/>
</dbReference>
<organism evidence="1 2">
    <name type="scientific">Myxococcus llanfairpwllgwyngyllgogerychwyrndrobwllllantysiliogogogochensis</name>
    <dbReference type="NCBI Taxonomy" id="2590453"/>
    <lineage>
        <taxon>Bacteria</taxon>
        <taxon>Pseudomonadati</taxon>
        <taxon>Myxococcota</taxon>
        <taxon>Myxococcia</taxon>
        <taxon>Myxococcales</taxon>
        <taxon>Cystobacterineae</taxon>
        <taxon>Myxococcaceae</taxon>
        <taxon>Myxococcus</taxon>
    </lineage>
</organism>
<accession>A0A540WJA9</accession>